<evidence type="ECO:0000313" key="3">
    <source>
        <dbReference type="EMBL" id="AFT75674.1"/>
    </source>
</evidence>
<dbReference type="Pfam" id="PF00535">
    <property type="entry name" value="Glycos_transf_2"/>
    <property type="match status" value="1"/>
</dbReference>
<dbReference type="SUPFAM" id="SSF53448">
    <property type="entry name" value="Nucleotide-diphospho-sugar transferases"/>
    <property type="match status" value="1"/>
</dbReference>
<dbReference type="AlphaFoldDB" id="A0AB33A1X2"/>
<comment type="similarity">
    <text evidence="1">Belongs to the glycosyltransferase 2 family. WaaE/KdtX subfamily.</text>
</comment>
<gene>
    <name evidence="3" type="ordered locus">AMEC673_14960</name>
</gene>
<name>A0AB33A1X2_ALTME</name>
<sequence length="255" mass="29256">MRQTLSVIVITKNEEDRIARCLKSIEKIADEIVVLDSGSTDKTVEIVHEFTDKVFVTDWQGFGVQKQRALDKATCDWVLSLDADEEVDEQLASTISKLLMSEPTHNAYKLRWRNIFLGKVTRFGRTGRAPTRLFKRDASHFTKDIVHEKVVHQGEAICLKGGYLKHYSVRDFEHLLHKNRDYTCLMATKKFKAGKKSHGLAMALLRSMLTFIQIYIFRLGILDGSRGFLFAVLFAQYQFNKYAGLWALEQSNSSK</sequence>
<reference evidence="4" key="1">
    <citation type="journal article" date="2012" name="Sci. Rep.">
        <title>Genomes of surface isolates of Alteromonas macleodii: the life of a widespread marine opportunistic copiotroph.</title>
        <authorList>
            <person name="Lopez-Perez M."/>
            <person name="Gonzaga A."/>
            <person name="Martin-Cuadrado A.B."/>
            <person name="Onyshchenko O."/>
            <person name="Ghavidel A."/>
            <person name="Ghai R."/>
            <person name="Rodriguez-Valera F."/>
        </authorList>
    </citation>
    <scope>NUCLEOTIDE SEQUENCE [LARGE SCALE GENOMIC DNA]</scope>
    <source>
        <strain evidence="4">English Channel 673</strain>
    </source>
</reference>
<dbReference type="Proteomes" id="UP000006296">
    <property type="component" value="Chromosome"/>
</dbReference>
<dbReference type="RefSeq" id="WP_014977253.1">
    <property type="nucleotide sequence ID" value="NC_018678.1"/>
</dbReference>
<dbReference type="PANTHER" id="PTHR43630:SF2">
    <property type="entry name" value="GLYCOSYLTRANSFERASE"/>
    <property type="match status" value="1"/>
</dbReference>
<feature type="domain" description="Glycosyltransferase 2-like" evidence="2">
    <location>
        <begin position="6"/>
        <end position="98"/>
    </location>
</feature>
<dbReference type="EMBL" id="CP003844">
    <property type="protein sequence ID" value="AFT75674.1"/>
    <property type="molecule type" value="Genomic_DNA"/>
</dbReference>
<dbReference type="CDD" id="cd02511">
    <property type="entry name" value="Beta4Glucosyltransferase"/>
    <property type="match status" value="1"/>
</dbReference>
<protein>
    <submittedName>
        <fullName evidence="3">Lipopolysaccharide biosynthesis glycosyltransferase</fullName>
    </submittedName>
</protein>
<dbReference type="InterPro" id="IPR001173">
    <property type="entry name" value="Glyco_trans_2-like"/>
</dbReference>
<accession>A0AB33A1X2</accession>
<dbReference type="Gene3D" id="3.90.550.10">
    <property type="entry name" value="Spore Coat Polysaccharide Biosynthesis Protein SpsA, Chain A"/>
    <property type="match status" value="1"/>
</dbReference>
<evidence type="ECO:0000259" key="2">
    <source>
        <dbReference type="Pfam" id="PF00535"/>
    </source>
</evidence>
<organism evidence="3 4">
    <name type="scientific">Alteromonas macleodii (strain English Channel 673)</name>
    <dbReference type="NCBI Taxonomy" id="1004788"/>
    <lineage>
        <taxon>Bacteria</taxon>
        <taxon>Pseudomonadati</taxon>
        <taxon>Pseudomonadota</taxon>
        <taxon>Gammaproteobacteria</taxon>
        <taxon>Alteromonadales</taxon>
        <taxon>Alteromonadaceae</taxon>
        <taxon>Alteromonas/Salinimonas group</taxon>
        <taxon>Alteromonas</taxon>
    </lineage>
</organism>
<dbReference type="InterPro" id="IPR029044">
    <property type="entry name" value="Nucleotide-diphossugar_trans"/>
</dbReference>
<dbReference type="PANTHER" id="PTHR43630">
    <property type="entry name" value="POLY-BETA-1,6-N-ACETYL-D-GLUCOSAMINE SYNTHASE"/>
    <property type="match status" value="1"/>
</dbReference>
<evidence type="ECO:0000256" key="1">
    <source>
        <dbReference type="ARBA" id="ARBA00038494"/>
    </source>
</evidence>
<evidence type="ECO:0000313" key="4">
    <source>
        <dbReference type="Proteomes" id="UP000006296"/>
    </source>
</evidence>
<proteinExistence type="inferred from homology"/>
<dbReference type="KEGG" id="amg:AMEC673_14960"/>